<evidence type="ECO:0000256" key="3">
    <source>
        <dbReference type="PROSITE-ProRule" id="PRU00169"/>
    </source>
</evidence>
<dbReference type="InterPro" id="IPR001789">
    <property type="entry name" value="Sig_transdc_resp-reg_receiver"/>
</dbReference>
<dbReference type="PROSITE" id="PS50851">
    <property type="entry name" value="CHEW"/>
    <property type="match status" value="1"/>
</dbReference>
<evidence type="ECO:0000313" key="7">
    <source>
        <dbReference type="Proteomes" id="UP000095662"/>
    </source>
</evidence>
<dbReference type="SMART" id="SM00260">
    <property type="entry name" value="CheW"/>
    <property type="match status" value="1"/>
</dbReference>
<keyword evidence="3" id="KW-0597">Phosphoprotein</keyword>
<dbReference type="PANTHER" id="PTHR47233">
    <property type="entry name" value="CHEMOTAXIS PROTEIN CHEV"/>
    <property type="match status" value="1"/>
</dbReference>
<proteinExistence type="predicted"/>
<dbReference type="Proteomes" id="UP000095662">
    <property type="component" value="Unassembled WGS sequence"/>
</dbReference>
<dbReference type="Pfam" id="PF01584">
    <property type="entry name" value="CheW"/>
    <property type="match status" value="1"/>
</dbReference>
<dbReference type="InterPro" id="IPR011006">
    <property type="entry name" value="CheY-like_superfamily"/>
</dbReference>
<evidence type="ECO:0000256" key="1">
    <source>
        <dbReference type="ARBA" id="ARBA00018672"/>
    </source>
</evidence>
<feature type="domain" description="CheW-like" evidence="5">
    <location>
        <begin position="19"/>
        <end position="158"/>
    </location>
</feature>
<dbReference type="PROSITE" id="PS50110">
    <property type="entry name" value="RESPONSE_REGULATORY"/>
    <property type="match status" value="1"/>
</dbReference>
<dbReference type="Gene3D" id="2.30.30.40">
    <property type="entry name" value="SH3 Domains"/>
    <property type="match status" value="1"/>
</dbReference>
<dbReference type="InterPro" id="IPR036061">
    <property type="entry name" value="CheW-like_dom_sf"/>
</dbReference>
<evidence type="ECO:0000256" key="2">
    <source>
        <dbReference type="ARBA" id="ARBA00024867"/>
    </source>
</evidence>
<dbReference type="Pfam" id="PF00072">
    <property type="entry name" value="Response_reg"/>
    <property type="match status" value="1"/>
</dbReference>
<dbReference type="Gene3D" id="2.40.50.180">
    <property type="entry name" value="CheA-289, Domain 4"/>
    <property type="match status" value="1"/>
</dbReference>
<dbReference type="STRING" id="39492.ERS852540_00976"/>
<dbReference type="GO" id="GO:0006935">
    <property type="term" value="P:chemotaxis"/>
    <property type="evidence" value="ECO:0007669"/>
    <property type="project" value="InterPro"/>
</dbReference>
<dbReference type="SUPFAM" id="SSF50341">
    <property type="entry name" value="CheW-like"/>
    <property type="match status" value="1"/>
</dbReference>
<dbReference type="PANTHER" id="PTHR47233:SF3">
    <property type="entry name" value="CHEMOTAXIS PROTEIN CHEV"/>
    <property type="match status" value="1"/>
</dbReference>
<organism evidence="6 7">
    <name type="scientific">[Eubacterium] siraeum</name>
    <dbReference type="NCBI Taxonomy" id="39492"/>
    <lineage>
        <taxon>Bacteria</taxon>
        <taxon>Bacillati</taxon>
        <taxon>Bacillota</taxon>
        <taxon>Clostridia</taxon>
        <taxon>Eubacteriales</taxon>
        <taxon>Oscillospiraceae</taxon>
        <taxon>Oscillospiraceae incertae sedis</taxon>
    </lineage>
</organism>
<dbReference type="InterPro" id="IPR002545">
    <property type="entry name" value="CheW-lke_dom"/>
</dbReference>
<comment type="function">
    <text evidence="2">May play the central regulatory role in sporulation. It may be an element of the effector pathway responsible for the activation of sporulation genes in response to nutritional stress. Spo0A may act in concert with spo0H (a sigma factor) to control the expression of some genes that are critical to the sporulation process.</text>
</comment>
<reference evidence="6 7" key="1">
    <citation type="submission" date="2015-09" db="EMBL/GenBank/DDBJ databases">
        <authorList>
            <consortium name="Pathogen Informatics"/>
        </authorList>
    </citation>
    <scope>NUCLEOTIDE SEQUENCE [LARGE SCALE GENOMIC DNA]</scope>
    <source>
        <strain evidence="6 7">2789STDY5834928</strain>
    </source>
</reference>
<feature type="domain" description="Response regulatory" evidence="4">
    <location>
        <begin position="180"/>
        <end position="306"/>
    </location>
</feature>
<accession>A0A174ZBZ9</accession>
<dbReference type="SMART" id="SM00448">
    <property type="entry name" value="REC"/>
    <property type="match status" value="1"/>
</dbReference>
<evidence type="ECO:0000313" key="6">
    <source>
        <dbReference type="EMBL" id="CUQ84764.1"/>
    </source>
</evidence>
<dbReference type="OrthoDB" id="9806105at2"/>
<evidence type="ECO:0000259" key="5">
    <source>
        <dbReference type="PROSITE" id="PS50851"/>
    </source>
</evidence>
<dbReference type="PIRSF" id="PIRSF002867">
    <property type="entry name" value="CheV"/>
    <property type="match status" value="1"/>
</dbReference>
<dbReference type="AlphaFoldDB" id="A0A174ZBZ9"/>
<gene>
    <name evidence="6" type="primary">cheV</name>
    <name evidence="6" type="ORF">ERS852540_00976</name>
</gene>
<dbReference type="Gene3D" id="3.40.50.2300">
    <property type="match status" value="1"/>
</dbReference>
<evidence type="ECO:0000259" key="4">
    <source>
        <dbReference type="PROSITE" id="PS50110"/>
    </source>
</evidence>
<dbReference type="SUPFAM" id="SSF52172">
    <property type="entry name" value="CheY-like"/>
    <property type="match status" value="1"/>
</dbReference>
<dbReference type="InterPro" id="IPR024181">
    <property type="entry name" value="Chemotax_regulator_CheV"/>
</dbReference>
<feature type="modified residue" description="4-aspartylphosphate" evidence="3">
    <location>
        <position position="239"/>
    </location>
</feature>
<name>A0A174ZBZ9_9FIRM</name>
<protein>
    <recommendedName>
        <fullName evidence="1">Stage 0 sporulation protein A homolog</fullName>
    </recommendedName>
</protein>
<dbReference type="EMBL" id="CZBY01000006">
    <property type="protein sequence ID" value="CUQ84764.1"/>
    <property type="molecule type" value="Genomic_DNA"/>
</dbReference>
<sequence length="306" mass="33518">MAAYSANDTGILLESGTNELELLEFNVCGNSYGINIAKVREIMMEQELVPMPQAPDEIEGVFMPRDKLITVIDLHKVLGTEKPENARGLFIICEFNGMDVGFHVTAVQGIQRIGWTAIEKPPQVSGDSTTGIATGIAKVDGKILVILDFEKIVSDINKAAGLDLKGAENAKATAVTAEKHIVIVEDSQFLNKMIVNSLSDIGFKEIRSFPNGKEAWDYISQFSGYNGDVTNCVAAVITDIEMPQMDGHHLTKLIKSDPTLKKIPVFLFSSLINEQMYQKGLSVGADEQFSKPQIGMLIERLIQILS</sequence>
<dbReference type="GO" id="GO:0000160">
    <property type="term" value="P:phosphorelay signal transduction system"/>
    <property type="evidence" value="ECO:0007669"/>
    <property type="project" value="InterPro"/>
</dbReference>